<proteinExistence type="predicted"/>
<dbReference type="SUPFAM" id="SSF57667">
    <property type="entry name" value="beta-beta-alpha zinc fingers"/>
    <property type="match status" value="1"/>
</dbReference>
<protein>
    <recommendedName>
        <fullName evidence="6">C2H2-type domain-containing protein</fullName>
    </recommendedName>
</protein>
<sequence>MHRNLKLCSTQPLSNIPSKTRTFSHIDEVTSTPNRPTTANSVVFFGGGMNSEHKTEEIFLLTNTNNYSIPFPFPNSDLSSMTKMNSFSEPLLMNSFDNHALHLEGSEQHYPIFPNGSITSIGSPQLNTYVETLTPTLVADQLPPNFTHTLSSSSEGMEKYDHPYSHPHYQEKSESPYEIESQFYERNFNIRDNGTEFNDTMGNYTCLDGTCIPTNYEESILLNSEVTNDPINHLHRTSPKKYQCLICQKSFSRPSSLTTHIYSHTGEKPFRCPFDNCGKHFSVLSNLRRHTKIHNIKRT</sequence>
<dbReference type="PANTHER" id="PTHR19818">
    <property type="entry name" value="ZINC FINGER PROTEIN ZIC AND GLI"/>
    <property type="match status" value="1"/>
</dbReference>
<dbReference type="SMART" id="SM00355">
    <property type="entry name" value="ZnF_C2H2"/>
    <property type="match status" value="2"/>
</dbReference>
<keyword evidence="1" id="KW-0479">Metal-binding</keyword>
<dbReference type="PANTHER" id="PTHR19818:SF139">
    <property type="entry name" value="PAIR-RULE PROTEIN ODD-PAIRED"/>
    <property type="match status" value="1"/>
</dbReference>
<accession>A0ABR2WYA9</accession>
<dbReference type="Gene3D" id="3.30.160.60">
    <property type="entry name" value="Classic Zinc Finger"/>
    <property type="match status" value="2"/>
</dbReference>
<evidence type="ECO:0000256" key="2">
    <source>
        <dbReference type="ARBA" id="ARBA00022737"/>
    </source>
</evidence>
<dbReference type="PROSITE" id="PS50157">
    <property type="entry name" value="ZINC_FINGER_C2H2_2"/>
    <property type="match status" value="2"/>
</dbReference>
<evidence type="ECO:0000256" key="3">
    <source>
        <dbReference type="ARBA" id="ARBA00022771"/>
    </source>
</evidence>
<name>A0ABR2WYA9_9FUNG</name>
<evidence type="ECO:0000259" key="6">
    <source>
        <dbReference type="PROSITE" id="PS50157"/>
    </source>
</evidence>
<feature type="domain" description="C2H2-type" evidence="6">
    <location>
        <begin position="270"/>
        <end position="299"/>
    </location>
</feature>
<evidence type="ECO:0000313" key="8">
    <source>
        <dbReference type="Proteomes" id="UP001479436"/>
    </source>
</evidence>
<evidence type="ECO:0000256" key="4">
    <source>
        <dbReference type="ARBA" id="ARBA00022833"/>
    </source>
</evidence>
<dbReference type="EMBL" id="JASJQH010000147">
    <property type="protein sequence ID" value="KAK9766527.1"/>
    <property type="molecule type" value="Genomic_DNA"/>
</dbReference>
<evidence type="ECO:0000313" key="7">
    <source>
        <dbReference type="EMBL" id="KAK9766527.1"/>
    </source>
</evidence>
<feature type="domain" description="C2H2-type" evidence="6">
    <location>
        <begin position="242"/>
        <end position="269"/>
    </location>
</feature>
<dbReference type="Pfam" id="PF00096">
    <property type="entry name" value="zf-C2H2"/>
    <property type="match status" value="2"/>
</dbReference>
<dbReference type="PROSITE" id="PS00028">
    <property type="entry name" value="ZINC_FINGER_C2H2_1"/>
    <property type="match status" value="2"/>
</dbReference>
<dbReference type="InterPro" id="IPR013087">
    <property type="entry name" value="Znf_C2H2_type"/>
</dbReference>
<dbReference type="InterPro" id="IPR050329">
    <property type="entry name" value="GLI_C2H2-zinc-finger"/>
</dbReference>
<dbReference type="InterPro" id="IPR036236">
    <property type="entry name" value="Znf_C2H2_sf"/>
</dbReference>
<keyword evidence="8" id="KW-1185">Reference proteome</keyword>
<keyword evidence="3 5" id="KW-0863">Zinc-finger</keyword>
<keyword evidence="4" id="KW-0862">Zinc</keyword>
<comment type="caution">
    <text evidence="7">The sequence shown here is derived from an EMBL/GenBank/DDBJ whole genome shotgun (WGS) entry which is preliminary data.</text>
</comment>
<gene>
    <name evidence="7" type="ORF">K7432_004322</name>
</gene>
<organism evidence="7 8">
    <name type="scientific">Basidiobolus ranarum</name>
    <dbReference type="NCBI Taxonomy" id="34480"/>
    <lineage>
        <taxon>Eukaryota</taxon>
        <taxon>Fungi</taxon>
        <taxon>Fungi incertae sedis</taxon>
        <taxon>Zoopagomycota</taxon>
        <taxon>Entomophthoromycotina</taxon>
        <taxon>Basidiobolomycetes</taxon>
        <taxon>Basidiobolales</taxon>
        <taxon>Basidiobolaceae</taxon>
        <taxon>Basidiobolus</taxon>
    </lineage>
</organism>
<dbReference type="Proteomes" id="UP001479436">
    <property type="component" value="Unassembled WGS sequence"/>
</dbReference>
<reference evidence="7 8" key="1">
    <citation type="submission" date="2023-04" db="EMBL/GenBank/DDBJ databases">
        <title>Genome of Basidiobolus ranarum AG-B5.</title>
        <authorList>
            <person name="Stajich J.E."/>
            <person name="Carter-House D."/>
            <person name="Gryganskyi A."/>
        </authorList>
    </citation>
    <scope>NUCLEOTIDE SEQUENCE [LARGE SCALE GENOMIC DNA]</scope>
    <source>
        <strain evidence="7 8">AG-B5</strain>
    </source>
</reference>
<evidence type="ECO:0000256" key="1">
    <source>
        <dbReference type="ARBA" id="ARBA00022723"/>
    </source>
</evidence>
<evidence type="ECO:0000256" key="5">
    <source>
        <dbReference type="PROSITE-ProRule" id="PRU00042"/>
    </source>
</evidence>
<keyword evidence="2" id="KW-0677">Repeat</keyword>